<evidence type="ECO:0000256" key="3">
    <source>
        <dbReference type="ARBA" id="ARBA00023015"/>
    </source>
</evidence>
<accession>A0A538THU5</accession>
<dbReference type="GO" id="GO:0000976">
    <property type="term" value="F:transcription cis-regulatory region binding"/>
    <property type="evidence" value="ECO:0007669"/>
    <property type="project" value="TreeGrafter"/>
</dbReference>
<dbReference type="EMBL" id="VBOZ01000033">
    <property type="protein sequence ID" value="TMQ63186.1"/>
    <property type="molecule type" value="Genomic_DNA"/>
</dbReference>
<dbReference type="Gene3D" id="1.10.10.10">
    <property type="entry name" value="Winged helix-like DNA-binding domain superfamily/Winged helix DNA-binding domain"/>
    <property type="match status" value="1"/>
</dbReference>
<sequence>MPGTGGPAVTRLKPRRRDPVTSRPHASAVAPTDLAKEDRPVVSFRAKVTKTARSTILVVDDEPEICELVTYNLAREGYRVLSEREGESGLDRVFKSPPDLLILDLLLPKLSGLEVLQAIRSEPRTRSLPVLILTARGTEMDKLVGFERGADDYLTKPFSPKELVARVGAILRRTRGDEAAAPTKIGPFQLDRERHQVLLHSREIHLTPTEFRLLEYLLQRPGRVFSREQLLDKVWGLGYFGETRTVDVHVRRLRSKLGKDSKLIRTVTGVGYSAEIPKA</sequence>
<organism evidence="11 12">
    <name type="scientific">Eiseniibacteriota bacterium</name>
    <dbReference type="NCBI Taxonomy" id="2212470"/>
    <lineage>
        <taxon>Bacteria</taxon>
        <taxon>Candidatus Eiseniibacteriota</taxon>
    </lineage>
</organism>
<dbReference type="GO" id="GO:0006355">
    <property type="term" value="P:regulation of DNA-templated transcription"/>
    <property type="evidence" value="ECO:0007669"/>
    <property type="project" value="InterPro"/>
</dbReference>
<evidence type="ECO:0000256" key="4">
    <source>
        <dbReference type="ARBA" id="ARBA00023125"/>
    </source>
</evidence>
<name>A0A538THU5_UNCEI</name>
<evidence type="ECO:0000313" key="12">
    <source>
        <dbReference type="Proteomes" id="UP000317691"/>
    </source>
</evidence>
<protein>
    <submittedName>
        <fullName evidence="11">Response regulator</fullName>
    </submittedName>
</protein>
<comment type="caution">
    <text evidence="11">The sequence shown here is derived from an EMBL/GenBank/DDBJ whole genome shotgun (WGS) entry which is preliminary data.</text>
</comment>
<dbReference type="Pfam" id="PF00486">
    <property type="entry name" value="Trans_reg_C"/>
    <property type="match status" value="1"/>
</dbReference>
<dbReference type="FunFam" id="1.10.10.10:FF:000018">
    <property type="entry name" value="DNA-binding response regulator ResD"/>
    <property type="match status" value="1"/>
</dbReference>
<feature type="region of interest" description="Disordered" evidence="8">
    <location>
        <begin position="1"/>
        <end position="34"/>
    </location>
</feature>
<dbReference type="SUPFAM" id="SSF46894">
    <property type="entry name" value="C-terminal effector domain of the bipartite response regulators"/>
    <property type="match status" value="1"/>
</dbReference>
<gene>
    <name evidence="11" type="ORF">E6K79_10595</name>
</gene>
<dbReference type="Gene3D" id="6.10.250.690">
    <property type="match status" value="1"/>
</dbReference>
<dbReference type="InterPro" id="IPR011006">
    <property type="entry name" value="CheY-like_superfamily"/>
</dbReference>
<dbReference type="Pfam" id="PF00072">
    <property type="entry name" value="Response_reg"/>
    <property type="match status" value="1"/>
</dbReference>
<evidence type="ECO:0000256" key="1">
    <source>
        <dbReference type="ARBA" id="ARBA00022553"/>
    </source>
</evidence>
<dbReference type="InterPro" id="IPR036388">
    <property type="entry name" value="WH-like_DNA-bd_sf"/>
</dbReference>
<evidence type="ECO:0000256" key="2">
    <source>
        <dbReference type="ARBA" id="ARBA00023012"/>
    </source>
</evidence>
<dbReference type="Proteomes" id="UP000317691">
    <property type="component" value="Unassembled WGS sequence"/>
</dbReference>
<feature type="DNA-binding region" description="OmpR/PhoB-type" evidence="7">
    <location>
        <begin position="180"/>
        <end position="276"/>
    </location>
</feature>
<dbReference type="GO" id="GO:0032993">
    <property type="term" value="C:protein-DNA complex"/>
    <property type="evidence" value="ECO:0007669"/>
    <property type="project" value="TreeGrafter"/>
</dbReference>
<feature type="modified residue" description="4-aspartylphosphate" evidence="6">
    <location>
        <position position="104"/>
    </location>
</feature>
<dbReference type="Gene3D" id="3.40.50.2300">
    <property type="match status" value="1"/>
</dbReference>
<dbReference type="InterPro" id="IPR016032">
    <property type="entry name" value="Sig_transdc_resp-reg_C-effctor"/>
</dbReference>
<keyword evidence="2" id="KW-0902">Two-component regulatory system</keyword>
<dbReference type="InterPro" id="IPR001867">
    <property type="entry name" value="OmpR/PhoB-type_DNA-bd"/>
</dbReference>
<dbReference type="SMART" id="SM00862">
    <property type="entry name" value="Trans_reg_C"/>
    <property type="match status" value="1"/>
</dbReference>
<evidence type="ECO:0000256" key="8">
    <source>
        <dbReference type="SAM" id="MobiDB-lite"/>
    </source>
</evidence>
<keyword evidence="5" id="KW-0804">Transcription</keyword>
<reference evidence="11 12" key="1">
    <citation type="journal article" date="2019" name="Nat. Microbiol.">
        <title>Mediterranean grassland soil C-N compound turnover is dependent on rainfall and depth, and is mediated by genomically divergent microorganisms.</title>
        <authorList>
            <person name="Diamond S."/>
            <person name="Andeer P.F."/>
            <person name="Li Z."/>
            <person name="Crits-Christoph A."/>
            <person name="Burstein D."/>
            <person name="Anantharaman K."/>
            <person name="Lane K.R."/>
            <person name="Thomas B.C."/>
            <person name="Pan C."/>
            <person name="Northen T.R."/>
            <person name="Banfield J.F."/>
        </authorList>
    </citation>
    <scope>NUCLEOTIDE SEQUENCE [LARGE SCALE GENOMIC DNA]</scope>
    <source>
        <strain evidence="11">WS_9</strain>
    </source>
</reference>
<evidence type="ECO:0000256" key="5">
    <source>
        <dbReference type="ARBA" id="ARBA00023163"/>
    </source>
</evidence>
<dbReference type="GO" id="GO:0005829">
    <property type="term" value="C:cytosol"/>
    <property type="evidence" value="ECO:0007669"/>
    <property type="project" value="TreeGrafter"/>
</dbReference>
<dbReference type="CDD" id="cd00383">
    <property type="entry name" value="trans_reg_C"/>
    <property type="match status" value="1"/>
</dbReference>
<evidence type="ECO:0000259" key="10">
    <source>
        <dbReference type="PROSITE" id="PS51755"/>
    </source>
</evidence>
<dbReference type="SUPFAM" id="SSF52172">
    <property type="entry name" value="CheY-like"/>
    <property type="match status" value="1"/>
</dbReference>
<keyword evidence="3" id="KW-0805">Transcription regulation</keyword>
<keyword evidence="4 7" id="KW-0238">DNA-binding</keyword>
<dbReference type="PROSITE" id="PS50110">
    <property type="entry name" value="RESPONSE_REGULATORY"/>
    <property type="match status" value="1"/>
</dbReference>
<feature type="domain" description="Response regulatory" evidence="9">
    <location>
        <begin position="55"/>
        <end position="171"/>
    </location>
</feature>
<dbReference type="InterPro" id="IPR001789">
    <property type="entry name" value="Sig_transdc_resp-reg_receiver"/>
</dbReference>
<proteinExistence type="predicted"/>
<dbReference type="InterPro" id="IPR039420">
    <property type="entry name" value="WalR-like"/>
</dbReference>
<evidence type="ECO:0000259" key="9">
    <source>
        <dbReference type="PROSITE" id="PS50110"/>
    </source>
</evidence>
<dbReference type="GO" id="GO:0000156">
    <property type="term" value="F:phosphorelay response regulator activity"/>
    <property type="evidence" value="ECO:0007669"/>
    <property type="project" value="TreeGrafter"/>
</dbReference>
<keyword evidence="1 6" id="KW-0597">Phosphoprotein</keyword>
<evidence type="ECO:0000256" key="7">
    <source>
        <dbReference type="PROSITE-ProRule" id="PRU01091"/>
    </source>
</evidence>
<evidence type="ECO:0000313" key="11">
    <source>
        <dbReference type="EMBL" id="TMQ63186.1"/>
    </source>
</evidence>
<feature type="domain" description="OmpR/PhoB-type" evidence="10">
    <location>
        <begin position="180"/>
        <end position="276"/>
    </location>
</feature>
<dbReference type="PANTHER" id="PTHR48111:SF1">
    <property type="entry name" value="TWO-COMPONENT RESPONSE REGULATOR ORR33"/>
    <property type="match status" value="1"/>
</dbReference>
<evidence type="ECO:0000256" key="6">
    <source>
        <dbReference type="PROSITE-ProRule" id="PRU00169"/>
    </source>
</evidence>
<dbReference type="PANTHER" id="PTHR48111">
    <property type="entry name" value="REGULATOR OF RPOS"/>
    <property type="match status" value="1"/>
</dbReference>
<dbReference type="SMART" id="SM00448">
    <property type="entry name" value="REC"/>
    <property type="match status" value="1"/>
</dbReference>
<dbReference type="AlphaFoldDB" id="A0A538THU5"/>
<dbReference type="PROSITE" id="PS51755">
    <property type="entry name" value="OMPR_PHOB"/>
    <property type="match status" value="1"/>
</dbReference>